<organism evidence="1 2">
    <name type="scientific">Candidatus Sungbacteria bacterium RIFCSPLOWO2_01_FULL_47_10</name>
    <dbReference type="NCBI Taxonomy" id="1802276"/>
    <lineage>
        <taxon>Bacteria</taxon>
        <taxon>Candidatus Sungiibacteriota</taxon>
    </lineage>
</organism>
<proteinExistence type="predicted"/>
<reference evidence="1 2" key="1">
    <citation type="journal article" date="2016" name="Nat. Commun.">
        <title>Thousands of microbial genomes shed light on interconnected biogeochemical processes in an aquifer system.</title>
        <authorList>
            <person name="Anantharaman K."/>
            <person name="Brown C.T."/>
            <person name="Hug L.A."/>
            <person name="Sharon I."/>
            <person name="Castelle C.J."/>
            <person name="Probst A.J."/>
            <person name="Thomas B.C."/>
            <person name="Singh A."/>
            <person name="Wilkins M.J."/>
            <person name="Karaoz U."/>
            <person name="Brodie E.L."/>
            <person name="Williams K.H."/>
            <person name="Hubbard S.S."/>
            <person name="Banfield J.F."/>
        </authorList>
    </citation>
    <scope>NUCLEOTIDE SEQUENCE [LARGE SCALE GENOMIC DNA]</scope>
</reference>
<dbReference type="Pfam" id="PF08843">
    <property type="entry name" value="AbiEii"/>
    <property type="match status" value="1"/>
</dbReference>
<sequence>MPKLKNFHGCVLGRGTALALEIGHRISVDFDFFIKGEISRSLFDKTKRVFKGCSLKTLVNSKDQLTVLIDGVKITFLAYPYPTLYRTIHGDGIHMFTVEEIAATKAYTIGRRAEYKDYIDLYFIISKSRRALKRIIKSAEKKYDKEFSQKLFLEQLVYLKDIEETPIAFIKKEVKKKTLETFFRNEIRKMRLIV</sequence>
<protein>
    <recommendedName>
        <fullName evidence="3">Nucleotidyl transferase AbiEii/AbiGii toxin family protein</fullName>
    </recommendedName>
</protein>
<evidence type="ECO:0000313" key="2">
    <source>
        <dbReference type="Proteomes" id="UP000177982"/>
    </source>
</evidence>
<dbReference type="Proteomes" id="UP000177982">
    <property type="component" value="Unassembled WGS sequence"/>
</dbReference>
<dbReference type="EMBL" id="MHQO01000002">
    <property type="protein sequence ID" value="OHA07860.1"/>
    <property type="molecule type" value="Genomic_DNA"/>
</dbReference>
<dbReference type="InterPro" id="IPR014942">
    <property type="entry name" value="AbiEii"/>
</dbReference>
<evidence type="ECO:0008006" key="3">
    <source>
        <dbReference type="Google" id="ProtNLM"/>
    </source>
</evidence>
<comment type="caution">
    <text evidence="1">The sequence shown here is derived from an EMBL/GenBank/DDBJ whole genome shotgun (WGS) entry which is preliminary data.</text>
</comment>
<dbReference type="AlphaFoldDB" id="A0A1G2L8H8"/>
<gene>
    <name evidence="1" type="ORF">A2934_00185</name>
</gene>
<accession>A0A1G2L8H8</accession>
<evidence type="ECO:0000313" key="1">
    <source>
        <dbReference type="EMBL" id="OHA07860.1"/>
    </source>
</evidence>
<name>A0A1G2L8H8_9BACT</name>